<dbReference type="PANTHER" id="PTHR33606">
    <property type="entry name" value="PROTEIN YCII"/>
    <property type="match status" value="1"/>
</dbReference>
<evidence type="ECO:0000313" key="3">
    <source>
        <dbReference type="Proteomes" id="UP000275385"/>
    </source>
</evidence>
<dbReference type="PANTHER" id="PTHR33606:SF3">
    <property type="entry name" value="PROTEIN YCII"/>
    <property type="match status" value="1"/>
</dbReference>
<evidence type="ECO:0000259" key="1">
    <source>
        <dbReference type="Pfam" id="PF03795"/>
    </source>
</evidence>
<evidence type="ECO:0000313" key="2">
    <source>
        <dbReference type="EMBL" id="RKU49596.1"/>
    </source>
</evidence>
<dbReference type="InterPro" id="IPR005545">
    <property type="entry name" value="YCII"/>
</dbReference>
<dbReference type="Pfam" id="PF03795">
    <property type="entry name" value="YCII"/>
    <property type="match status" value="1"/>
</dbReference>
<feature type="domain" description="YCII-related" evidence="1">
    <location>
        <begin position="39"/>
        <end position="126"/>
    </location>
</feature>
<dbReference type="STRING" id="177199.A0A420YP49"/>
<organism evidence="2 3">
    <name type="scientific">Coniochaeta pulveracea</name>
    <dbReference type="NCBI Taxonomy" id="177199"/>
    <lineage>
        <taxon>Eukaryota</taxon>
        <taxon>Fungi</taxon>
        <taxon>Dikarya</taxon>
        <taxon>Ascomycota</taxon>
        <taxon>Pezizomycotina</taxon>
        <taxon>Sordariomycetes</taxon>
        <taxon>Sordariomycetidae</taxon>
        <taxon>Coniochaetales</taxon>
        <taxon>Coniochaetaceae</taxon>
        <taxon>Coniochaeta</taxon>
    </lineage>
</organism>
<name>A0A420YP49_9PEZI</name>
<protein>
    <recommendedName>
        <fullName evidence="1">YCII-related domain-containing protein</fullName>
    </recommendedName>
</protein>
<dbReference type="AlphaFoldDB" id="A0A420YP49"/>
<reference evidence="2 3" key="1">
    <citation type="submission" date="2018-08" db="EMBL/GenBank/DDBJ databases">
        <title>Draft genome of the lignicolous fungus Coniochaeta pulveracea.</title>
        <authorList>
            <person name="Borstlap C.J."/>
            <person name="De Witt R.N."/>
            <person name="Botha A."/>
            <person name="Volschenk H."/>
        </authorList>
    </citation>
    <scope>NUCLEOTIDE SEQUENCE [LARGE SCALE GENOMIC DNA]</scope>
    <source>
        <strain evidence="2 3">CAB683</strain>
    </source>
</reference>
<dbReference type="InterPro" id="IPR051807">
    <property type="entry name" value="Sec-metab_biosynth-assoc"/>
</dbReference>
<dbReference type="InterPro" id="IPR011008">
    <property type="entry name" value="Dimeric_a/b-barrel"/>
</dbReference>
<dbReference type="OrthoDB" id="5519740at2759"/>
<proteinExistence type="predicted"/>
<sequence length="144" mass="15990">MFEGKHHMATSRLQTISKHLTSTVRTMSSSAAAPRKYEWLVVVPDFPGALQKRLEVRPQHFEGLKAVIAKGDLVMGGAVLHEMPKDDEPSSLDFAGSTVVLQAESREKVIEWLKGDVYAKSGVWDVDNAQIWPFKCAVRTALNN</sequence>
<dbReference type="Gene3D" id="3.30.70.1060">
    <property type="entry name" value="Dimeric alpha+beta barrel"/>
    <property type="match status" value="1"/>
</dbReference>
<dbReference type="EMBL" id="QVQW01000001">
    <property type="protein sequence ID" value="RKU49596.1"/>
    <property type="molecule type" value="Genomic_DNA"/>
</dbReference>
<accession>A0A420YP49</accession>
<gene>
    <name evidence="2" type="ORF">DL546_009483</name>
</gene>
<comment type="caution">
    <text evidence="2">The sequence shown here is derived from an EMBL/GenBank/DDBJ whole genome shotgun (WGS) entry which is preliminary data.</text>
</comment>
<dbReference type="SUPFAM" id="SSF54909">
    <property type="entry name" value="Dimeric alpha+beta barrel"/>
    <property type="match status" value="1"/>
</dbReference>
<dbReference type="Proteomes" id="UP000275385">
    <property type="component" value="Unassembled WGS sequence"/>
</dbReference>
<keyword evidence="3" id="KW-1185">Reference proteome</keyword>